<dbReference type="SUPFAM" id="SSF49764">
    <property type="entry name" value="HSP20-like chaperones"/>
    <property type="match status" value="1"/>
</dbReference>
<accession>A0A1S8N3Z6</accession>
<protein>
    <submittedName>
        <fullName evidence="1">Uncharacterized protein</fullName>
    </submittedName>
</protein>
<reference evidence="1 2" key="1">
    <citation type="submission" date="2016-05" db="EMBL/GenBank/DDBJ databases">
        <title>Microbial solvent formation.</title>
        <authorList>
            <person name="Poehlein A."/>
            <person name="Montoya Solano J.D."/>
            <person name="Flitsch S."/>
            <person name="Krabben P."/>
            <person name="Duerre P."/>
            <person name="Daniel R."/>
        </authorList>
    </citation>
    <scope>NUCLEOTIDE SEQUENCE [LARGE SCALE GENOMIC DNA]</scope>
    <source>
        <strain evidence="1 2">L1-8</strain>
    </source>
</reference>
<gene>
    <name evidence="1" type="ORF">CLOSAC_25660</name>
</gene>
<dbReference type="Proteomes" id="UP000191154">
    <property type="component" value="Unassembled WGS sequence"/>
</dbReference>
<comment type="caution">
    <text evidence="1">The sequence shown here is derived from an EMBL/GenBank/DDBJ whole genome shotgun (WGS) entry which is preliminary data.</text>
</comment>
<organism evidence="1 2">
    <name type="scientific">Clostridium saccharobutylicum</name>
    <dbReference type="NCBI Taxonomy" id="169679"/>
    <lineage>
        <taxon>Bacteria</taxon>
        <taxon>Bacillati</taxon>
        <taxon>Bacillota</taxon>
        <taxon>Clostridia</taxon>
        <taxon>Eubacteriales</taxon>
        <taxon>Clostridiaceae</taxon>
        <taxon>Clostridium</taxon>
    </lineage>
</organism>
<dbReference type="AlphaFoldDB" id="A0A1S8N3Z6"/>
<name>A0A1S8N3Z6_CLOSA</name>
<dbReference type="EMBL" id="LZYZ01000005">
    <property type="protein sequence ID" value="OOM11031.1"/>
    <property type="molecule type" value="Genomic_DNA"/>
</dbReference>
<evidence type="ECO:0000313" key="2">
    <source>
        <dbReference type="Proteomes" id="UP000191154"/>
    </source>
</evidence>
<sequence>MTCNSLVYNNSLITLEDFIDSILYTKMLQNQVSLCKFEETSNSYYITFNFFYKNKHTFKVYYKNNFLILQIQLRNCNQKALLTRMFYLTNIKLNKISHTYYKDKVKIKIPKIYVN</sequence>
<evidence type="ECO:0000313" key="1">
    <source>
        <dbReference type="EMBL" id="OOM11031.1"/>
    </source>
</evidence>
<dbReference type="InterPro" id="IPR008978">
    <property type="entry name" value="HSP20-like_chaperone"/>
</dbReference>
<proteinExistence type="predicted"/>